<dbReference type="InParanoid" id="A0A804PG96"/>
<evidence type="ECO:0000313" key="2">
    <source>
        <dbReference type="Proteomes" id="UP000007305"/>
    </source>
</evidence>
<proteinExistence type="predicted"/>
<dbReference type="AlphaFoldDB" id="A0A804PG96"/>
<reference evidence="1" key="2">
    <citation type="submission" date="2019-07" db="EMBL/GenBank/DDBJ databases">
        <authorList>
            <person name="Seetharam A."/>
            <person name="Woodhouse M."/>
            <person name="Cannon E."/>
        </authorList>
    </citation>
    <scope>NUCLEOTIDE SEQUENCE [LARGE SCALE GENOMIC DNA]</scope>
    <source>
        <strain evidence="1">cv. B73</strain>
    </source>
</reference>
<sequence>MKWFLKSFGLYDSNILMKWFLMQEHTDEVVPNSRAEVTQGLVPTSMTRIEEVVTGGLGLSHNRLLRQKMVVLFQQEQRRLHALLDV</sequence>
<dbReference type="Proteomes" id="UP000007305">
    <property type="component" value="Chromosome 5"/>
</dbReference>
<keyword evidence="2" id="KW-1185">Reference proteome</keyword>
<organism evidence="1 2">
    <name type="scientific">Zea mays</name>
    <name type="common">Maize</name>
    <dbReference type="NCBI Taxonomy" id="4577"/>
    <lineage>
        <taxon>Eukaryota</taxon>
        <taxon>Viridiplantae</taxon>
        <taxon>Streptophyta</taxon>
        <taxon>Embryophyta</taxon>
        <taxon>Tracheophyta</taxon>
        <taxon>Spermatophyta</taxon>
        <taxon>Magnoliopsida</taxon>
        <taxon>Liliopsida</taxon>
        <taxon>Poales</taxon>
        <taxon>Poaceae</taxon>
        <taxon>PACMAD clade</taxon>
        <taxon>Panicoideae</taxon>
        <taxon>Andropogonodae</taxon>
        <taxon>Andropogoneae</taxon>
        <taxon>Tripsacinae</taxon>
        <taxon>Zea</taxon>
    </lineage>
</organism>
<reference evidence="1" key="3">
    <citation type="submission" date="2021-05" db="UniProtKB">
        <authorList>
            <consortium name="EnsemblPlants"/>
        </authorList>
    </citation>
    <scope>IDENTIFICATION</scope>
    <source>
        <strain evidence="1">cv. B73</strain>
    </source>
</reference>
<name>A0A804PG96_MAIZE</name>
<reference evidence="2" key="1">
    <citation type="journal article" date="2009" name="Science">
        <title>The B73 maize genome: complexity, diversity, and dynamics.</title>
        <authorList>
            <person name="Schnable P.S."/>
            <person name="Ware D."/>
            <person name="Fulton R.S."/>
            <person name="Stein J.C."/>
            <person name="Wei F."/>
            <person name="Pasternak S."/>
            <person name="Liang C."/>
            <person name="Zhang J."/>
            <person name="Fulton L."/>
            <person name="Graves T.A."/>
            <person name="Minx P."/>
            <person name="Reily A.D."/>
            <person name="Courtney L."/>
            <person name="Kruchowski S.S."/>
            <person name="Tomlinson C."/>
            <person name="Strong C."/>
            <person name="Delehaunty K."/>
            <person name="Fronick C."/>
            <person name="Courtney B."/>
            <person name="Rock S.M."/>
            <person name="Belter E."/>
            <person name="Du F."/>
            <person name="Kim K."/>
            <person name="Abbott R.M."/>
            <person name="Cotton M."/>
            <person name="Levy A."/>
            <person name="Marchetto P."/>
            <person name="Ochoa K."/>
            <person name="Jackson S.M."/>
            <person name="Gillam B."/>
            <person name="Chen W."/>
            <person name="Yan L."/>
            <person name="Higginbotham J."/>
            <person name="Cardenas M."/>
            <person name="Waligorski J."/>
            <person name="Applebaum E."/>
            <person name="Phelps L."/>
            <person name="Falcone J."/>
            <person name="Kanchi K."/>
            <person name="Thane T."/>
            <person name="Scimone A."/>
            <person name="Thane N."/>
            <person name="Henke J."/>
            <person name="Wang T."/>
            <person name="Ruppert J."/>
            <person name="Shah N."/>
            <person name="Rotter K."/>
            <person name="Hodges J."/>
            <person name="Ingenthron E."/>
            <person name="Cordes M."/>
            <person name="Kohlberg S."/>
            <person name="Sgro J."/>
            <person name="Delgado B."/>
            <person name="Mead K."/>
            <person name="Chinwalla A."/>
            <person name="Leonard S."/>
            <person name="Crouse K."/>
            <person name="Collura K."/>
            <person name="Kudrna D."/>
            <person name="Currie J."/>
            <person name="He R."/>
            <person name="Angelova A."/>
            <person name="Rajasekar S."/>
            <person name="Mueller T."/>
            <person name="Lomeli R."/>
            <person name="Scara G."/>
            <person name="Ko A."/>
            <person name="Delaney K."/>
            <person name="Wissotski M."/>
            <person name="Lopez G."/>
            <person name="Campos D."/>
            <person name="Braidotti M."/>
            <person name="Ashley E."/>
            <person name="Golser W."/>
            <person name="Kim H."/>
            <person name="Lee S."/>
            <person name="Lin J."/>
            <person name="Dujmic Z."/>
            <person name="Kim W."/>
            <person name="Talag J."/>
            <person name="Zuccolo A."/>
            <person name="Fan C."/>
            <person name="Sebastian A."/>
            <person name="Kramer M."/>
            <person name="Spiegel L."/>
            <person name="Nascimento L."/>
            <person name="Zutavern T."/>
            <person name="Miller B."/>
            <person name="Ambroise C."/>
            <person name="Muller S."/>
            <person name="Spooner W."/>
            <person name="Narechania A."/>
            <person name="Ren L."/>
            <person name="Wei S."/>
            <person name="Kumari S."/>
            <person name="Faga B."/>
            <person name="Levy M.J."/>
            <person name="McMahan L."/>
            <person name="Van Buren P."/>
            <person name="Vaughn M.W."/>
            <person name="Ying K."/>
            <person name="Yeh C.-T."/>
            <person name="Emrich S.J."/>
            <person name="Jia Y."/>
            <person name="Kalyanaraman A."/>
            <person name="Hsia A.-P."/>
            <person name="Barbazuk W.B."/>
            <person name="Baucom R.S."/>
            <person name="Brutnell T.P."/>
            <person name="Carpita N.C."/>
            <person name="Chaparro C."/>
            <person name="Chia J.-M."/>
            <person name="Deragon J.-M."/>
            <person name="Estill J.C."/>
            <person name="Fu Y."/>
            <person name="Jeddeloh J.A."/>
            <person name="Han Y."/>
            <person name="Lee H."/>
            <person name="Li P."/>
            <person name="Lisch D.R."/>
            <person name="Liu S."/>
            <person name="Liu Z."/>
            <person name="Nagel D.H."/>
            <person name="McCann M.C."/>
            <person name="SanMiguel P."/>
            <person name="Myers A.M."/>
            <person name="Nettleton D."/>
            <person name="Nguyen J."/>
            <person name="Penning B.W."/>
            <person name="Ponnala L."/>
            <person name="Schneider K.L."/>
            <person name="Schwartz D.C."/>
            <person name="Sharma A."/>
            <person name="Soderlund C."/>
            <person name="Springer N.M."/>
            <person name="Sun Q."/>
            <person name="Wang H."/>
            <person name="Waterman M."/>
            <person name="Westerman R."/>
            <person name="Wolfgruber T.K."/>
            <person name="Yang L."/>
            <person name="Yu Y."/>
            <person name="Zhang L."/>
            <person name="Zhou S."/>
            <person name="Zhu Q."/>
            <person name="Bennetzen J.L."/>
            <person name="Dawe R.K."/>
            <person name="Jiang J."/>
            <person name="Jiang N."/>
            <person name="Presting G.G."/>
            <person name="Wessler S.R."/>
            <person name="Aluru S."/>
            <person name="Martienssen R.A."/>
            <person name="Clifton S.W."/>
            <person name="McCombie W.R."/>
            <person name="Wing R.A."/>
            <person name="Wilson R.K."/>
        </authorList>
    </citation>
    <scope>NUCLEOTIDE SEQUENCE [LARGE SCALE GENOMIC DNA]</scope>
    <source>
        <strain evidence="2">cv. B73</strain>
    </source>
</reference>
<evidence type="ECO:0000313" key="1">
    <source>
        <dbReference type="EnsemblPlants" id="Zm00001eb235990_P001"/>
    </source>
</evidence>
<dbReference type="Gramene" id="Zm00001eb235990_T001">
    <property type="protein sequence ID" value="Zm00001eb235990_P001"/>
    <property type="gene ID" value="Zm00001eb235990"/>
</dbReference>
<protein>
    <submittedName>
        <fullName evidence="1">Uncharacterized protein</fullName>
    </submittedName>
</protein>
<dbReference type="EnsemblPlants" id="Zm00001eb235990_T001">
    <property type="protein sequence ID" value="Zm00001eb235990_P001"/>
    <property type="gene ID" value="Zm00001eb235990"/>
</dbReference>
<accession>A0A804PG96</accession>